<dbReference type="Proteomes" id="UP000035955">
    <property type="component" value="Unassembled WGS sequence"/>
</dbReference>
<dbReference type="EMBL" id="LABY01000188">
    <property type="protein sequence ID" value="KMO31755.1"/>
    <property type="molecule type" value="Genomic_DNA"/>
</dbReference>
<name>A0A0J6S964_9HYPH</name>
<accession>A0A0J6S964</accession>
<reference evidence="1 2" key="1">
    <citation type="submission" date="2015-03" db="EMBL/GenBank/DDBJ databases">
        <title>Genome sequencing of Methylobacterium variabile DSM 16961.</title>
        <authorList>
            <person name="Chaudhry V."/>
            <person name="Patil P.B."/>
        </authorList>
    </citation>
    <scope>NUCLEOTIDE SEQUENCE [LARGE SCALE GENOMIC DNA]</scope>
    <source>
        <strain evidence="1 2">DSM 16961</strain>
    </source>
</reference>
<evidence type="ECO:0000313" key="1">
    <source>
        <dbReference type="EMBL" id="KMO31755.1"/>
    </source>
</evidence>
<organism evidence="1 2">
    <name type="scientific">Methylobacterium variabile</name>
    <dbReference type="NCBI Taxonomy" id="298794"/>
    <lineage>
        <taxon>Bacteria</taxon>
        <taxon>Pseudomonadati</taxon>
        <taxon>Pseudomonadota</taxon>
        <taxon>Alphaproteobacteria</taxon>
        <taxon>Hyphomicrobiales</taxon>
        <taxon>Methylobacteriaceae</taxon>
        <taxon>Methylobacterium</taxon>
    </lineage>
</organism>
<protein>
    <submittedName>
        <fullName evidence="1">Uncharacterized protein</fullName>
    </submittedName>
</protein>
<proteinExistence type="predicted"/>
<comment type="caution">
    <text evidence="1">The sequence shown here is derived from an EMBL/GenBank/DDBJ whole genome shotgun (WGS) entry which is preliminary data.</text>
</comment>
<gene>
    <name evidence="1" type="ORF">VQ02_25470</name>
</gene>
<sequence>MVPQLALRTLMLVLTLALLAGGLSAFRSASARSEALLVSLAEHGSDHDHSHDAGETSAGHTHHAGDHSHVVFGLLTLAGELDGPRTYKIRFSRNRVLVPRIAFDLERPPRPLFVA</sequence>
<keyword evidence="2" id="KW-1185">Reference proteome</keyword>
<evidence type="ECO:0000313" key="2">
    <source>
        <dbReference type="Proteomes" id="UP000035955"/>
    </source>
</evidence>
<dbReference type="PATRIC" id="fig|298794.3.peg.2682"/>
<dbReference type="AlphaFoldDB" id="A0A0J6S964"/>